<gene>
    <name evidence="9" type="ORF">DD902_00775</name>
    <name evidence="10" type="ORF">DD924_05035</name>
    <name evidence="12" type="ORF">DV961_00530</name>
    <name evidence="8" type="ORF">EGV54_08745</name>
    <name evidence="11" type="ORF">JGZ15_01540</name>
</gene>
<dbReference type="EMBL" id="AAXKXX010000013">
    <property type="protein sequence ID" value="EGQ4385178.1"/>
    <property type="molecule type" value="Genomic_DNA"/>
</dbReference>
<evidence type="ECO:0000313" key="12">
    <source>
        <dbReference type="EMBL" id="REA84190.1"/>
    </source>
</evidence>
<dbReference type="Proteomes" id="UP000246351">
    <property type="component" value="Unassembled WGS sequence"/>
</dbReference>
<organism evidence="10 13">
    <name type="scientific">Staphylococcus pseudintermedius</name>
    <dbReference type="NCBI Taxonomy" id="283734"/>
    <lineage>
        <taxon>Bacteria</taxon>
        <taxon>Bacillati</taxon>
        <taxon>Bacillota</taxon>
        <taxon>Bacilli</taxon>
        <taxon>Bacillales</taxon>
        <taxon>Staphylococcaceae</taxon>
        <taxon>Staphylococcus</taxon>
        <taxon>Staphylococcus intermedius group</taxon>
    </lineage>
</organism>
<evidence type="ECO:0000313" key="13">
    <source>
        <dbReference type="Proteomes" id="UP000246351"/>
    </source>
</evidence>
<dbReference type="Proteomes" id="UP000246800">
    <property type="component" value="Unassembled WGS sequence"/>
</dbReference>
<keyword evidence="3 7" id="KW-0812">Transmembrane</keyword>
<proteinExistence type="predicted"/>
<dbReference type="eggNOG" id="COG1380">
    <property type="taxonomic scope" value="Bacteria"/>
</dbReference>
<evidence type="ECO:0000256" key="6">
    <source>
        <dbReference type="ARBA" id="ARBA00023136"/>
    </source>
</evidence>
<dbReference type="EMBL" id="QEIV01000408">
    <property type="protein sequence ID" value="PWZ99001.1"/>
    <property type="molecule type" value="Genomic_DNA"/>
</dbReference>
<comment type="subcellular location">
    <subcellularLocation>
        <location evidence="1">Cell membrane</location>
        <topology evidence="1">Multi-pass membrane protein</topology>
    </subcellularLocation>
</comment>
<evidence type="ECO:0000313" key="15">
    <source>
        <dbReference type="Proteomes" id="UP000256409"/>
    </source>
</evidence>
<evidence type="ECO:0000313" key="9">
    <source>
        <dbReference type="EMBL" id="PWZ77146.1"/>
    </source>
</evidence>
<reference evidence="11 16" key="5">
    <citation type="submission" date="2020-12" db="EMBL/GenBank/DDBJ databases">
        <title>Whole genome sequencing and de novo assembly of Staphylococcus pseudintermedius: a novel pangenome approach to unravel pathogenesis of canine pyoderma.</title>
        <authorList>
            <person name="Ferrer L."/>
            <person name="Perez D."/>
            <person name="Fonticoba R."/>
            <person name="Vines J."/>
            <person name="Fabregas N."/>
            <person name="Madronero S."/>
            <person name="Meroni G."/>
            <person name="Martino P."/>
            <person name="Martinez S."/>
            <person name="Cusco A."/>
            <person name="Migura L."/>
            <person name="Francino O."/>
        </authorList>
    </citation>
    <scope>NUCLEOTIDE SEQUENCE [LARGE SCALE GENOMIC DNA]</scope>
    <source>
        <strain evidence="11 16">HSP080</strain>
    </source>
</reference>
<reference evidence="8 17" key="4">
    <citation type="submission" date="2018-11" db="EMBL/GenBank/DDBJ databases">
        <authorList>
            <consortium name="Veterinary Laboratory Investigation and Response Network"/>
        </authorList>
    </citation>
    <scope>NUCLEOTIDE SEQUENCE [LARGE SCALE GENOMIC DNA]</scope>
    <source>
        <strain evidence="8 17">SPSE-18-VL-LA-PA-Ryan-0021</strain>
    </source>
</reference>
<evidence type="ECO:0000313" key="14">
    <source>
        <dbReference type="Proteomes" id="UP000246800"/>
    </source>
</evidence>
<evidence type="ECO:0000256" key="5">
    <source>
        <dbReference type="ARBA" id="ARBA00022989"/>
    </source>
</evidence>
<dbReference type="EMBL" id="CP066884">
    <property type="protein sequence ID" value="QQM98388.1"/>
    <property type="molecule type" value="Genomic_DNA"/>
</dbReference>
<dbReference type="GeneID" id="93823812"/>
<feature type="transmembrane region" description="Helical" evidence="7">
    <location>
        <begin position="30"/>
        <end position="51"/>
    </location>
</feature>
<dbReference type="RefSeq" id="WP_014612964.1">
    <property type="nucleotide sequence ID" value="NZ_AP019372.1"/>
</dbReference>
<sequence>MAKVKQLLKTVTQLCIIYGITMLGNQIQQFFNIPLAGSIIGLLLFFILLQFKIVKVEWIKEGANFLLATMVFFFVPSVIGLMDVVSELNLNFIIFFTLVAVGTVLVAYSSGLVAEKMVTGRIFRKGQNPS</sequence>
<keyword evidence="4" id="KW-0204">Cytolysis</keyword>
<dbReference type="GO" id="GO:0005886">
    <property type="term" value="C:plasma membrane"/>
    <property type="evidence" value="ECO:0007669"/>
    <property type="project" value="UniProtKB-SubCell"/>
</dbReference>
<evidence type="ECO:0000256" key="4">
    <source>
        <dbReference type="ARBA" id="ARBA00022852"/>
    </source>
</evidence>
<name>A0A166Q5K0_STAPS</name>
<keyword evidence="2" id="KW-1003">Cell membrane</keyword>
<dbReference type="OrthoDB" id="3176438at2"/>
<dbReference type="STRING" id="937773.SPSINT_2159"/>
<dbReference type="Pfam" id="PF03788">
    <property type="entry name" value="LrgA"/>
    <property type="match status" value="1"/>
</dbReference>
<accession>A0A166Q5K0</accession>
<dbReference type="AlphaFoldDB" id="A0A166Q5K0"/>
<evidence type="ECO:0000313" key="11">
    <source>
        <dbReference type="EMBL" id="QQM98388.1"/>
    </source>
</evidence>
<reference evidence="12" key="2">
    <citation type="journal article" date="2018" name="Vet. Microbiol.">
        <title>Methicillin-resistant staphylococci amongst veterinary personnel, personnel-owned pets, patients and the hospital environment of two small animal veterinary hospitals.</title>
        <authorList>
            <person name="Worthing K.A."/>
            <person name="Brown J."/>
            <person name="Gerber L."/>
            <person name="Abraham S."/>
            <person name="Trott D."/>
            <person name="Norris J.M."/>
        </authorList>
    </citation>
    <scope>NUCLEOTIDE SEQUENCE</scope>
    <source>
        <strain evidence="12">ST496-2</strain>
    </source>
</reference>
<dbReference type="Proteomes" id="UP000256409">
    <property type="component" value="Unassembled WGS sequence"/>
</dbReference>
<keyword evidence="6 7" id="KW-0472">Membrane</keyword>
<dbReference type="Proteomes" id="UP000600220">
    <property type="component" value="Unassembled WGS sequence"/>
</dbReference>
<dbReference type="PANTHER" id="PTHR33931">
    <property type="entry name" value="HOLIN-LIKE PROTEIN CIDA-RELATED"/>
    <property type="match status" value="1"/>
</dbReference>
<dbReference type="GO" id="GO:0031640">
    <property type="term" value="P:killing of cells of another organism"/>
    <property type="evidence" value="ECO:0007669"/>
    <property type="project" value="UniProtKB-KW"/>
</dbReference>
<evidence type="ECO:0000256" key="7">
    <source>
        <dbReference type="SAM" id="Phobius"/>
    </source>
</evidence>
<dbReference type="EMBL" id="QQPC01000004">
    <property type="protein sequence ID" value="REA84190.1"/>
    <property type="molecule type" value="Genomic_DNA"/>
</dbReference>
<evidence type="ECO:0000313" key="8">
    <source>
        <dbReference type="EMBL" id="EGQ4385178.1"/>
    </source>
</evidence>
<evidence type="ECO:0000313" key="10">
    <source>
        <dbReference type="EMBL" id="PWZ99001.1"/>
    </source>
</evidence>
<feature type="transmembrane region" description="Helical" evidence="7">
    <location>
        <begin position="7"/>
        <end position="24"/>
    </location>
</feature>
<reference evidence="15" key="3">
    <citation type="journal article" date="2018" name="Vet. Microbiol.">
        <title>Molecular epidemiology of methicillin-resistant staphylococci amongst veterinary personnel, personnel-owned pets, patients and the hospital environment of two companion animal veterinary hospitals.</title>
        <authorList>
            <person name="Worthing K.A."/>
            <person name="Brown J."/>
            <person name="Gerber L."/>
            <person name="Abraham S."/>
            <person name="Trott D."/>
            <person name="Norris J.M."/>
        </authorList>
    </citation>
    <scope>NUCLEOTIDE SEQUENCE [LARGE SCALE GENOMIC DNA]</scope>
    <source>
        <strain evidence="15">ST496-2</strain>
    </source>
</reference>
<evidence type="ECO:0000313" key="16">
    <source>
        <dbReference type="Proteomes" id="UP000595859"/>
    </source>
</evidence>
<feature type="transmembrane region" description="Helical" evidence="7">
    <location>
        <begin position="63"/>
        <end position="82"/>
    </location>
</feature>
<reference evidence="13 14" key="1">
    <citation type="journal article" date="2018" name="Vet. Microbiol.">
        <title>Clonal diversity and geographic distribution of methicillin-resistant Staphylococcus pseudintermedius from Australian animals: Discovery of novel sequence types.</title>
        <authorList>
            <person name="Worthing K.A."/>
            <person name="Abraham S."/>
            <person name="Coombs G.W."/>
            <person name="Pang S."/>
            <person name="Saputra S."/>
            <person name="Jordan D."/>
            <person name="Trott D.J."/>
            <person name="Norris J.M."/>
        </authorList>
    </citation>
    <scope>NUCLEOTIDE SEQUENCE [LARGE SCALE GENOMIC DNA]</scope>
    <source>
        <strain evidence="9 14">ST525 1</strain>
        <strain evidence="10 13">ST71 3</strain>
    </source>
</reference>
<keyword evidence="5 7" id="KW-1133">Transmembrane helix</keyword>
<dbReference type="EMBL" id="QEIT01000006">
    <property type="protein sequence ID" value="PWZ77146.1"/>
    <property type="molecule type" value="Genomic_DNA"/>
</dbReference>
<dbReference type="Proteomes" id="UP000595859">
    <property type="component" value="Chromosome"/>
</dbReference>
<feature type="transmembrane region" description="Helical" evidence="7">
    <location>
        <begin position="88"/>
        <end position="114"/>
    </location>
</feature>
<protein>
    <submittedName>
        <fullName evidence="10">CidA/LrgA family protein</fullName>
    </submittedName>
</protein>
<evidence type="ECO:0000313" key="17">
    <source>
        <dbReference type="Proteomes" id="UP000600220"/>
    </source>
</evidence>
<keyword evidence="17" id="KW-1185">Reference proteome</keyword>
<dbReference type="InterPro" id="IPR005538">
    <property type="entry name" value="LrgA/CidA"/>
</dbReference>
<dbReference type="PANTHER" id="PTHR33931:SF2">
    <property type="entry name" value="HOLIN-LIKE PROTEIN CIDA"/>
    <property type="match status" value="1"/>
</dbReference>
<dbReference type="OMA" id="MSVMFIP"/>
<evidence type="ECO:0000256" key="2">
    <source>
        <dbReference type="ARBA" id="ARBA00022475"/>
    </source>
</evidence>
<evidence type="ECO:0000256" key="3">
    <source>
        <dbReference type="ARBA" id="ARBA00022692"/>
    </source>
</evidence>
<evidence type="ECO:0000256" key="1">
    <source>
        <dbReference type="ARBA" id="ARBA00004651"/>
    </source>
</evidence>